<dbReference type="NCBIfam" id="TIGR03891">
    <property type="entry name" value="thiopep_ocin"/>
    <property type="match status" value="1"/>
</dbReference>
<name>A0A6G9YQT7_9NOCA</name>
<dbReference type="Proteomes" id="UP000503540">
    <property type="component" value="Chromosome"/>
</dbReference>
<evidence type="ECO:0000259" key="2">
    <source>
        <dbReference type="Pfam" id="PF14028"/>
    </source>
</evidence>
<dbReference type="AlphaFoldDB" id="A0A6G9YQT7"/>
<dbReference type="Pfam" id="PF14028">
    <property type="entry name" value="Lant_dehydr_C"/>
    <property type="match status" value="1"/>
</dbReference>
<evidence type="ECO:0000256" key="1">
    <source>
        <dbReference type="SAM" id="MobiDB-lite"/>
    </source>
</evidence>
<organism evidence="3 4">
    <name type="scientific">Nocardia arthritidis</name>
    <dbReference type="NCBI Taxonomy" id="228602"/>
    <lineage>
        <taxon>Bacteria</taxon>
        <taxon>Bacillati</taxon>
        <taxon>Actinomycetota</taxon>
        <taxon>Actinomycetes</taxon>
        <taxon>Mycobacteriales</taxon>
        <taxon>Nocardiaceae</taxon>
        <taxon>Nocardia</taxon>
    </lineage>
</organism>
<feature type="domain" description="Thiopeptide-type bacteriocin biosynthesis" evidence="2">
    <location>
        <begin position="46"/>
        <end position="341"/>
    </location>
</feature>
<keyword evidence="4" id="KW-1185">Reference proteome</keyword>
<proteinExistence type="predicted"/>
<feature type="region of interest" description="Disordered" evidence="1">
    <location>
        <begin position="15"/>
        <end position="37"/>
    </location>
</feature>
<sequence>MAARCCSRNVCPAPNGMPNPGIPTAPRNSSSSSPYPEAAMTTDQVWRSLHVHRYSGQDEFLVDGLAPVLAGLRSSGGISQSFFLRYWQGGHHVRVRFRVAAADADAVTAEAATKLAAYLAEFPDSTSFDVDEFRAAQPTMAALENEDVAEVQPPDTVRYAEYTPEYEKYGGRRGVALAEEYFTSSSDIVLAALATISGDSAKRLGIGFSTMLRGMCAAGLSTAEMAEFFRHYCLLWSPYTFEQFLGVWPQLLQQRRCALATHVAAVLAAPERLDDDPFHRAIGTAWRGLDDDIRAAIELAGPAATRARREQVLLAAFLHTHNNRLGLIPEHESFLGFLGHHVLSEVAGVTAEPELLRAVREHRASRLSN</sequence>
<dbReference type="EMBL" id="CP046172">
    <property type="protein sequence ID" value="QIS15572.1"/>
    <property type="molecule type" value="Genomic_DNA"/>
</dbReference>
<gene>
    <name evidence="3" type="ORF">F5544_38755</name>
</gene>
<accession>A0A6G9YQT7</accession>
<protein>
    <recommendedName>
        <fullName evidence="2">Thiopeptide-type bacteriocin biosynthesis domain-containing protein</fullName>
    </recommendedName>
</protein>
<reference evidence="3 4" key="1">
    <citation type="journal article" date="2019" name="ACS Chem. Biol.">
        <title>Identification and Mobilization of a Cryptic Antibiotic Biosynthesis Gene Locus from a Human-Pathogenic Nocardia Isolate.</title>
        <authorList>
            <person name="Herisse M."/>
            <person name="Ishida K."/>
            <person name="Porter J.L."/>
            <person name="Howden B."/>
            <person name="Hertweck C."/>
            <person name="Stinear T.P."/>
            <person name="Pidot S.J."/>
        </authorList>
    </citation>
    <scope>NUCLEOTIDE SEQUENCE [LARGE SCALE GENOMIC DNA]</scope>
    <source>
        <strain evidence="3 4">AUSMDU00012717</strain>
    </source>
</reference>
<evidence type="ECO:0000313" key="3">
    <source>
        <dbReference type="EMBL" id="QIS15572.1"/>
    </source>
</evidence>
<dbReference type="KEGG" id="nah:F5544_38755"/>
<evidence type="ECO:0000313" key="4">
    <source>
        <dbReference type="Proteomes" id="UP000503540"/>
    </source>
</evidence>
<dbReference type="InterPro" id="IPR023809">
    <property type="entry name" value="Thiopep_bacteriocin_synth_dom"/>
</dbReference>